<proteinExistence type="predicted"/>
<dbReference type="Proteomes" id="UP000004622">
    <property type="component" value="Unassembled WGS sequence"/>
</dbReference>
<dbReference type="AlphaFoldDB" id="I5BQW9"/>
<reference evidence="2 3" key="1">
    <citation type="journal article" date="2012" name="J. Bacteriol.">
        <title>Genome Sequence of Nitratireductor aquibiodomus Strain RA22.</title>
        <authorList>
            <person name="Singh A."/>
            <person name="Jangir P.K."/>
            <person name="Kumari C."/>
            <person name="Sharma R."/>
        </authorList>
    </citation>
    <scope>NUCLEOTIDE SEQUENCE [LARGE SCALE GENOMIC DNA]</scope>
    <source>
        <strain evidence="2 3">RA22</strain>
    </source>
</reference>
<sequence>MSIVTDTRLAGGAAAALFGLSALLAGTAAQAQDCVNRGQLDVMYCDANEDLVADTPSDPSKLSNPDTLVFAYTPVEDPAIYEDIWEPSSSIWKR</sequence>
<dbReference type="EMBL" id="AJXZ01000066">
    <property type="protein sequence ID" value="EIM71971.1"/>
    <property type="molecule type" value="Genomic_DNA"/>
</dbReference>
<dbReference type="PATRIC" id="fig|1189611.3.peg.4389"/>
<feature type="chain" id="PRO_5003699573" evidence="1">
    <location>
        <begin position="32"/>
        <end position="94"/>
    </location>
</feature>
<organism evidence="2 3">
    <name type="scientific">Nitratireductor aquibiodomus RA22</name>
    <dbReference type="NCBI Taxonomy" id="1189611"/>
    <lineage>
        <taxon>Bacteria</taxon>
        <taxon>Pseudomonadati</taxon>
        <taxon>Pseudomonadota</taxon>
        <taxon>Alphaproteobacteria</taxon>
        <taxon>Hyphomicrobiales</taxon>
        <taxon>Phyllobacteriaceae</taxon>
        <taxon>Nitratireductor</taxon>
    </lineage>
</organism>
<accession>I5BQW9</accession>
<comment type="caution">
    <text evidence="2">The sequence shown here is derived from an EMBL/GenBank/DDBJ whole genome shotgun (WGS) entry which is preliminary data.</text>
</comment>
<gene>
    <name evidence="2" type="ORF">A33O_21863</name>
</gene>
<name>I5BQW9_9HYPH</name>
<evidence type="ECO:0000313" key="3">
    <source>
        <dbReference type="Proteomes" id="UP000004622"/>
    </source>
</evidence>
<protein>
    <submittedName>
        <fullName evidence="2">Phosphonate-binding periplasmic protein</fullName>
    </submittedName>
</protein>
<feature type="signal peptide" evidence="1">
    <location>
        <begin position="1"/>
        <end position="31"/>
    </location>
</feature>
<evidence type="ECO:0000256" key="1">
    <source>
        <dbReference type="SAM" id="SignalP"/>
    </source>
</evidence>
<keyword evidence="1" id="KW-0732">Signal</keyword>
<evidence type="ECO:0000313" key="2">
    <source>
        <dbReference type="EMBL" id="EIM71971.1"/>
    </source>
</evidence>